<evidence type="ECO:0000256" key="3">
    <source>
        <dbReference type="ARBA" id="ARBA00011738"/>
    </source>
</evidence>
<dbReference type="AlphaFoldDB" id="A0AAX4NJD0"/>
<dbReference type="Pfam" id="PF04199">
    <property type="entry name" value="Cyclase"/>
    <property type="match status" value="1"/>
</dbReference>
<dbReference type="InterPro" id="IPR007325">
    <property type="entry name" value="KFase/CYL"/>
</dbReference>
<evidence type="ECO:0000313" key="9">
    <source>
        <dbReference type="Proteomes" id="UP001451606"/>
    </source>
</evidence>
<dbReference type="Gene3D" id="3.50.30.50">
    <property type="entry name" value="Putative cyclase"/>
    <property type="match status" value="1"/>
</dbReference>
<reference evidence="8 9" key="1">
    <citation type="submission" date="2023-09" db="EMBL/GenBank/DDBJ databases">
        <authorList>
            <person name="Golyshina O.V."/>
            <person name="Lunev E.A."/>
            <person name="Bargiela R."/>
            <person name="Gaines M.C."/>
            <person name="Daum B."/>
            <person name="Bale N.J."/>
            <person name="Koenen M."/>
            <person name="Sinninghe Damst J.S."/>
            <person name="Yakimov M."/>
            <person name="Golyshin P.N."/>
        </authorList>
    </citation>
    <scope>NUCLEOTIDE SEQUENCE [LARGE SCALE GENOMIC DNA]</scope>
    <source>
        <strain evidence="8 9">M1</strain>
    </source>
</reference>
<keyword evidence="7" id="KW-0823">Tryptophan catabolism</keyword>
<organism evidence="8 9">
    <name type="scientific">Oxyplasma meridianum</name>
    <dbReference type="NCBI Taxonomy" id="3073602"/>
    <lineage>
        <taxon>Archaea</taxon>
        <taxon>Methanobacteriati</taxon>
        <taxon>Thermoplasmatota</taxon>
        <taxon>Thermoplasmata</taxon>
        <taxon>Thermoplasmatales</taxon>
        <taxon>Thermoplasmataceae</taxon>
        <taxon>Oxyplasma</taxon>
    </lineage>
</organism>
<evidence type="ECO:0000256" key="6">
    <source>
        <dbReference type="ARBA" id="ARBA00022833"/>
    </source>
</evidence>
<sequence length="196" mass="22262">MIDISLPLSRQLISYPGDAKYEEYEYFTHEKDHVHIMRVIMETHSGTHFDAPYHMLADGKKANEIPLEDFMGKATVIEVNAPAILPEHIPSQHEKIVLFKTPNTDHYDSFKNDFTYLSLEAAKKLVERKVKLVGIDYLSIEKFGSSHPAVHKLLMNNGIIIVEGLYMKNAKAGTYEFICLPLNMSQDGAPCRAVLR</sequence>
<dbReference type="FunFam" id="3.50.30.50:FF:000001">
    <property type="entry name" value="Kynurenine formamidase"/>
    <property type="match status" value="1"/>
</dbReference>
<evidence type="ECO:0000256" key="7">
    <source>
        <dbReference type="ARBA" id="ARBA00023079"/>
    </source>
</evidence>
<evidence type="ECO:0000256" key="2">
    <source>
        <dbReference type="ARBA" id="ARBA00005023"/>
    </source>
</evidence>
<keyword evidence="6" id="KW-0862">Zinc</keyword>
<keyword evidence="9" id="KW-1185">Reference proteome</keyword>
<evidence type="ECO:0000256" key="1">
    <source>
        <dbReference type="ARBA" id="ARBA00001947"/>
    </source>
</evidence>
<dbReference type="GeneID" id="95968401"/>
<evidence type="ECO:0000256" key="4">
    <source>
        <dbReference type="ARBA" id="ARBA00022723"/>
    </source>
</evidence>
<dbReference type="GO" id="GO:0019441">
    <property type="term" value="P:L-tryptophan catabolic process to kynurenine"/>
    <property type="evidence" value="ECO:0007669"/>
    <property type="project" value="InterPro"/>
</dbReference>
<dbReference type="GO" id="GO:0004061">
    <property type="term" value="F:arylformamidase activity"/>
    <property type="evidence" value="ECO:0007669"/>
    <property type="project" value="InterPro"/>
</dbReference>
<dbReference type="InterPro" id="IPR037175">
    <property type="entry name" value="KFase_sf"/>
</dbReference>
<dbReference type="PANTHER" id="PTHR31118:SF32">
    <property type="entry name" value="KYNURENINE FORMAMIDASE"/>
    <property type="match status" value="1"/>
</dbReference>
<evidence type="ECO:0000313" key="8">
    <source>
        <dbReference type="EMBL" id="WYY01067.1"/>
    </source>
</evidence>
<dbReference type="RefSeq" id="WP_393971387.1">
    <property type="nucleotide sequence ID" value="NZ_CP133772.1"/>
</dbReference>
<comment type="cofactor">
    <cofactor evidence="1">
        <name>Zn(2+)</name>
        <dbReference type="ChEBI" id="CHEBI:29105"/>
    </cofactor>
</comment>
<dbReference type="PANTHER" id="PTHR31118">
    <property type="entry name" value="CYCLASE-LIKE PROTEIN 2"/>
    <property type="match status" value="1"/>
</dbReference>
<dbReference type="Proteomes" id="UP001451606">
    <property type="component" value="Chromosome"/>
</dbReference>
<dbReference type="GO" id="GO:0046872">
    <property type="term" value="F:metal ion binding"/>
    <property type="evidence" value="ECO:0007669"/>
    <property type="project" value="UniProtKB-KW"/>
</dbReference>
<comment type="subunit">
    <text evidence="3">Homodimer.</text>
</comment>
<evidence type="ECO:0000256" key="5">
    <source>
        <dbReference type="ARBA" id="ARBA00022801"/>
    </source>
</evidence>
<comment type="pathway">
    <text evidence="2">Amino-acid degradation.</text>
</comment>
<dbReference type="KEGG" id="omr:OXIME_001663"/>
<protein>
    <submittedName>
        <fullName evidence="8">Cyclase family protein</fullName>
    </submittedName>
</protein>
<proteinExistence type="predicted"/>
<keyword evidence="5" id="KW-0378">Hydrolase</keyword>
<gene>
    <name evidence="8" type="ORF">OXIME_001663</name>
</gene>
<keyword evidence="4" id="KW-0479">Metal-binding</keyword>
<name>A0AAX4NJD0_9ARCH</name>
<accession>A0AAX4NJD0</accession>
<dbReference type="SUPFAM" id="SSF102198">
    <property type="entry name" value="Putative cyclase"/>
    <property type="match status" value="1"/>
</dbReference>
<dbReference type="EMBL" id="CP133772">
    <property type="protein sequence ID" value="WYY01067.1"/>
    <property type="molecule type" value="Genomic_DNA"/>
</dbReference>